<proteinExistence type="predicted"/>
<keyword evidence="1" id="KW-1133">Transmembrane helix</keyword>
<feature type="transmembrane region" description="Helical" evidence="1">
    <location>
        <begin position="136"/>
        <end position="157"/>
    </location>
</feature>
<dbReference type="AlphaFoldDB" id="A0A5C8NJP9"/>
<organism evidence="2 3">
    <name type="scientific">Aeromicrobium terrae</name>
    <dbReference type="NCBI Taxonomy" id="2498846"/>
    <lineage>
        <taxon>Bacteria</taxon>
        <taxon>Bacillati</taxon>
        <taxon>Actinomycetota</taxon>
        <taxon>Actinomycetes</taxon>
        <taxon>Propionibacteriales</taxon>
        <taxon>Nocardioidaceae</taxon>
        <taxon>Aeromicrobium</taxon>
    </lineage>
</organism>
<keyword evidence="3" id="KW-1185">Reference proteome</keyword>
<feature type="transmembrane region" description="Helical" evidence="1">
    <location>
        <begin position="43"/>
        <end position="65"/>
    </location>
</feature>
<sequence>MGGDLALLGAAFAFGIGSGILPVFLNAEVYVIGMGAFVPRSLLVVTILSLGVGTVVGKAIVFELVRRGSSKVRSSVERKPPRSTFSARVRRLGDQMLALLDRPYLGAATVMASSLFGIPPLAVVTILAGASRQPRWLFLTMVFVGRTAQFLAIAFVVHGVT</sequence>
<keyword evidence="1" id="KW-0812">Transmembrane</keyword>
<evidence type="ECO:0000313" key="3">
    <source>
        <dbReference type="Proteomes" id="UP000321571"/>
    </source>
</evidence>
<evidence type="ECO:0008006" key="4">
    <source>
        <dbReference type="Google" id="ProtNLM"/>
    </source>
</evidence>
<protein>
    <recommendedName>
        <fullName evidence="4">VTT domain-containing protein</fullName>
    </recommendedName>
</protein>
<evidence type="ECO:0000313" key="2">
    <source>
        <dbReference type="EMBL" id="TXL61267.1"/>
    </source>
</evidence>
<dbReference type="OrthoDB" id="3747943at2"/>
<reference evidence="2 3" key="1">
    <citation type="submission" date="2019-06" db="EMBL/GenBank/DDBJ databases">
        <title>Aeromicrobium sp. nov., isolated from a maize field.</title>
        <authorList>
            <person name="Lin S.-Y."/>
            <person name="Tsai C.-F."/>
            <person name="Young C.-C."/>
        </authorList>
    </citation>
    <scope>NUCLEOTIDE SEQUENCE [LARGE SCALE GENOMIC DNA]</scope>
    <source>
        <strain evidence="2 3">CC-CFT486</strain>
    </source>
</reference>
<feature type="transmembrane region" description="Helical" evidence="1">
    <location>
        <begin position="104"/>
        <end position="130"/>
    </location>
</feature>
<comment type="caution">
    <text evidence="2">The sequence shown here is derived from an EMBL/GenBank/DDBJ whole genome shotgun (WGS) entry which is preliminary data.</text>
</comment>
<keyword evidence="1" id="KW-0472">Membrane</keyword>
<dbReference type="Proteomes" id="UP000321571">
    <property type="component" value="Unassembled WGS sequence"/>
</dbReference>
<dbReference type="EMBL" id="VDUX01000003">
    <property type="protein sequence ID" value="TXL61267.1"/>
    <property type="molecule type" value="Genomic_DNA"/>
</dbReference>
<evidence type="ECO:0000256" key="1">
    <source>
        <dbReference type="SAM" id="Phobius"/>
    </source>
</evidence>
<dbReference type="RefSeq" id="WP_147685402.1">
    <property type="nucleotide sequence ID" value="NZ_VDUX01000003.1"/>
</dbReference>
<gene>
    <name evidence="2" type="ORF">FHP06_07490</name>
</gene>
<accession>A0A5C8NJP9</accession>
<name>A0A5C8NJP9_9ACTN</name>